<sequence>MRLTDFWENMRETFGEEYASSVAQDQVLPELDGRSVNEALRDTDAKEVWMAVCRAYGDRVPARIRR</sequence>
<dbReference type="EMBL" id="VLLL01000005">
    <property type="protein sequence ID" value="TWJ15114.1"/>
    <property type="molecule type" value="Genomic_DNA"/>
</dbReference>
<proteinExistence type="predicted"/>
<dbReference type="AlphaFoldDB" id="A0A562VB71"/>
<dbReference type="OrthoDB" id="3215033at2"/>
<organism evidence="1 2">
    <name type="scientific">Stackebrandtia albiflava</name>
    <dbReference type="NCBI Taxonomy" id="406432"/>
    <lineage>
        <taxon>Bacteria</taxon>
        <taxon>Bacillati</taxon>
        <taxon>Actinomycetota</taxon>
        <taxon>Actinomycetes</taxon>
        <taxon>Glycomycetales</taxon>
        <taxon>Glycomycetaceae</taxon>
        <taxon>Stackebrandtia</taxon>
    </lineage>
</organism>
<dbReference type="InterPro" id="IPR021408">
    <property type="entry name" value="DUF3046"/>
</dbReference>
<gene>
    <name evidence="1" type="ORF">LX16_0812</name>
</gene>
<evidence type="ECO:0000313" key="1">
    <source>
        <dbReference type="EMBL" id="TWJ15114.1"/>
    </source>
</evidence>
<protein>
    <recommendedName>
        <fullName evidence="3">DUF3046 family protein</fullName>
    </recommendedName>
</protein>
<accession>A0A562VB71</accession>
<name>A0A562VB71_9ACTN</name>
<dbReference type="Pfam" id="PF11248">
    <property type="entry name" value="DUF3046"/>
    <property type="match status" value="1"/>
</dbReference>
<reference evidence="1 2" key="1">
    <citation type="journal article" date="2013" name="Stand. Genomic Sci.">
        <title>Genomic Encyclopedia of Type Strains, Phase I: The one thousand microbial genomes (KMG-I) project.</title>
        <authorList>
            <person name="Kyrpides N.C."/>
            <person name="Woyke T."/>
            <person name="Eisen J.A."/>
            <person name="Garrity G."/>
            <person name="Lilburn T.G."/>
            <person name="Beck B.J."/>
            <person name="Whitman W.B."/>
            <person name="Hugenholtz P."/>
            <person name="Klenk H.P."/>
        </authorList>
    </citation>
    <scope>NUCLEOTIDE SEQUENCE [LARGE SCALE GENOMIC DNA]</scope>
    <source>
        <strain evidence="1 2">DSM 45044</strain>
    </source>
</reference>
<evidence type="ECO:0008006" key="3">
    <source>
        <dbReference type="Google" id="ProtNLM"/>
    </source>
</evidence>
<dbReference type="RefSeq" id="WP_147133263.1">
    <property type="nucleotide sequence ID" value="NZ_BAABIJ010000001.1"/>
</dbReference>
<comment type="caution">
    <text evidence="1">The sequence shown here is derived from an EMBL/GenBank/DDBJ whole genome shotgun (WGS) entry which is preliminary data.</text>
</comment>
<evidence type="ECO:0000313" key="2">
    <source>
        <dbReference type="Proteomes" id="UP000321617"/>
    </source>
</evidence>
<dbReference type="Proteomes" id="UP000321617">
    <property type="component" value="Unassembled WGS sequence"/>
</dbReference>
<keyword evidence="2" id="KW-1185">Reference proteome</keyword>